<evidence type="ECO:0000313" key="3">
    <source>
        <dbReference type="Proteomes" id="UP000814176"/>
    </source>
</evidence>
<keyword evidence="1" id="KW-0812">Transmembrane</keyword>
<comment type="caution">
    <text evidence="2">The sequence shown here is derived from an EMBL/GenBank/DDBJ whole genome shotgun (WGS) entry which is preliminary data.</text>
</comment>
<evidence type="ECO:0000256" key="1">
    <source>
        <dbReference type="SAM" id="Phobius"/>
    </source>
</evidence>
<keyword evidence="1" id="KW-1133">Transmembrane helix</keyword>
<dbReference type="Proteomes" id="UP000814176">
    <property type="component" value="Unassembled WGS sequence"/>
</dbReference>
<organism evidence="2 3">
    <name type="scientific">Rhodofomes roseus</name>
    <dbReference type="NCBI Taxonomy" id="34475"/>
    <lineage>
        <taxon>Eukaryota</taxon>
        <taxon>Fungi</taxon>
        <taxon>Dikarya</taxon>
        <taxon>Basidiomycota</taxon>
        <taxon>Agaricomycotina</taxon>
        <taxon>Agaricomycetes</taxon>
        <taxon>Polyporales</taxon>
        <taxon>Rhodofomes</taxon>
    </lineage>
</organism>
<keyword evidence="3" id="KW-1185">Reference proteome</keyword>
<protein>
    <submittedName>
        <fullName evidence="2">Uncharacterized protein</fullName>
    </submittedName>
</protein>
<feature type="transmembrane region" description="Helical" evidence="1">
    <location>
        <begin position="127"/>
        <end position="148"/>
    </location>
</feature>
<reference evidence="2 3" key="1">
    <citation type="journal article" date="2021" name="Environ. Microbiol.">
        <title>Gene family expansions and transcriptome signatures uncover fungal adaptations to wood decay.</title>
        <authorList>
            <person name="Hage H."/>
            <person name="Miyauchi S."/>
            <person name="Viragh M."/>
            <person name="Drula E."/>
            <person name="Min B."/>
            <person name="Chaduli D."/>
            <person name="Navarro D."/>
            <person name="Favel A."/>
            <person name="Norest M."/>
            <person name="Lesage-Meessen L."/>
            <person name="Balint B."/>
            <person name="Merenyi Z."/>
            <person name="de Eugenio L."/>
            <person name="Morin E."/>
            <person name="Martinez A.T."/>
            <person name="Baldrian P."/>
            <person name="Stursova M."/>
            <person name="Martinez M.J."/>
            <person name="Novotny C."/>
            <person name="Magnuson J.K."/>
            <person name="Spatafora J.W."/>
            <person name="Maurice S."/>
            <person name="Pangilinan J."/>
            <person name="Andreopoulos W."/>
            <person name="LaButti K."/>
            <person name="Hundley H."/>
            <person name="Na H."/>
            <person name="Kuo A."/>
            <person name="Barry K."/>
            <person name="Lipzen A."/>
            <person name="Henrissat B."/>
            <person name="Riley R."/>
            <person name="Ahrendt S."/>
            <person name="Nagy L.G."/>
            <person name="Grigoriev I.V."/>
            <person name="Martin F."/>
            <person name="Rosso M.N."/>
        </authorList>
    </citation>
    <scope>NUCLEOTIDE SEQUENCE [LARGE SCALE GENOMIC DNA]</scope>
    <source>
        <strain evidence="2 3">CIRM-BRFM 1785</strain>
    </source>
</reference>
<dbReference type="EMBL" id="JADCUA010000033">
    <property type="protein sequence ID" value="KAH9830161.1"/>
    <property type="molecule type" value="Genomic_DNA"/>
</dbReference>
<gene>
    <name evidence="2" type="ORF">C8Q71DRAFT_380722</name>
</gene>
<evidence type="ECO:0000313" key="2">
    <source>
        <dbReference type="EMBL" id="KAH9830161.1"/>
    </source>
</evidence>
<proteinExistence type="predicted"/>
<keyword evidence="1" id="KW-0472">Membrane</keyword>
<sequence>MRSLPLGRRDAHSPDQSYVAGASARASGYNRAVPVPVHSGSDEVVKRLSIANQARGITGAACNATATREPLRQRGEEMIRSDLRFREAIDIVHAMNTWAIQYKRRRRAAPFVPLSTSFRRRWRSRRWCLFAILSLIVQISCTHCAATMPCTTLPPAPPIGAHHPASAGEF</sequence>
<dbReference type="RefSeq" id="XP_047773513.1">
    <property type="nucleotide sequence ID" value="XM_047918189.1"/>
</dbReference>
<accession>A0ABQ8K0I1</accession>
<name>A0ABQ8K0I1_9APHY</name>
<dbReference type="GeneID" id="71998921"/>